<evidence type="ECO:0000313" key="13">
    <source>
        <dbReference type="Proteomes" id="UP000030746"/>
    </source>
</evidence>
<keyword evidence="5" id="KW-0862">Zinc</keyword>
<dbReference type="CDD" id="cd16476">
    <property type="entry name" value="RING-H2_RNF139-like"/>
    <property type="match status" value="1"/>
</dbReference>
<evidence type="ECO:0000256" key="4">
    <source>
        <dbReference type="ARBA" id="ARBA00022771"/>
    </source>
</evidence>
<evidence type="ECO:0000256" key="2">
    <source>
        <dbReference type="ARBA" id="ARBA00022692"/>
    </source>
</evidence>
<dbReference type="OrthoDB" id="4348522at2759"/>
<dbReference type="InterPro" id="IPR050731">
    <property type="entry name" value="HRD1_E3_ubiq-ligases"/>
</dbReference>
<keyword evidence="6 10" id="KW-1133">Transmembrane helix</keyword>
<accession>V4B3E3</accession>
<evidence type="ECO:0000256" key="3">
    <source>
        <dbReference type="ARBA" id="ARBA00022723"/>
    </source>
</evidence>
<feature type="transmembrane region" description="Helical" evidence="10">
    <location>
        <begin position="113"/>
        <end position="134"/>
    </location>
</feature>
<keyword evidence="7 10" id="KW-0472">Membrane</keyword>
<comment type="subcellular location">
    <subcellularLocation>
        <location evidence="1">Membrane</location>
        <topology evidence="1">Multi-pass membrane protein</topology>
    </subcellularLocation>
</comment>
<dbReference type="PROSITE" id="PS50089">
    <property type="entry name" value="ZF_RING_2"/>
    <property type="match status" value="1"/>
</dbReference>
<evidence type="ECO:0000256" key="5">
    <source>
        <dbReference type="ARBA" id="ARBA00022833"/>
    </source>
</evidence>
<dbReference type="KEGG" id="lgi:LOTGIDRAFT_94578"/>
<dbReference type="FunFam" id="3.30.40.10:FF:000145">
    <property type="entry name" value="RING finger protein 145"/>
    <property type="match status" value="1"/>
</dbReference>
<dbReference type="EMBL" id="KB200347">
    <property type="protein sequence ID" value="ESP01861.1"/>
    <property type="molecule type" value="Genomic_DNA"/>
</dbReference>
<dbReference type="SUPFAM" id="SSF57850">
    <property type="entry name" value="RING/U-box"/>
    <property type="match status" value="1"/>
</dbReference>
<feature type="domain" description="RING-type" evidence="11">
    <location>
        <begin position="268"/>
        <end position="306"/>
    </location>
</feature>
<dbReference type="OMA" id="MHAYVNI"/>
<dbReference type="RefSeq" id="XP_009047446.1">
    <property type="nucleotide sequence ID" value="XM_009049198.1"/>
</dbReference>
<feature type="non-terminal residue" evidence="12">
    <location>
        <position position="331"/>
    </location>
</feature>
<evidence type="ECO:0000259" key="11">
    <source>
        <dbReference type="PROSITE" id="PS50089"/>
    </source>
</evidence>
<feature type="transmembrane region" description="Helical" evidence="10">
    <location>
        <begin position="12"/>
        <end position="36"/>
    </location>
</feature>
<evidence type="ECO:0000256" key="8">
    <source>
        <dbReference type="ARBA" id="ARBA00035709"/>
    </source>
</evidence>
<dbReference type="GO" id="GO:0061630">
    <property type="term" value="F:ubiquitin protein ligase activity"/>
    <property type="evidence" value="ECO:0007669"/>
    <property type="project" value="TreeGrafter"/>
</dbReference>
<protein>
    <recommendedName>
        <fullName evidence="8">RING finger protein 145</fullName>
    </recommendedName>
</protein>
<evidence type="ECO:0000256" key="6">
    <source>
        <dbReference type="ARBA" id="ARBA00022989"/>
    </source>
</evidence>
<sequence length="331" mass="37938">LLIESCSNIVALMGFTSMVSLIMYYIGQFMSICLGADSEEDKMIGTVSAILFFVLALQTGLTGLNPEERLIRLYRNFCLLSTSVLHFVHGMVNTQLLALSASSSSVTSKHLRALGMCVYLVSFPVCLLIYLWSYHTLNTWLLAVTAFCIEVILKVIFSLLVYALFMIDSYRQVFWEKLDDYVYYVQSTGNTMEFFFGIFLFCNGAWIMLFESGGAIRAIMMTIHAYFNIWLQAKEGWKVFLRRRTAVNKINLLPTATKEQLEQHNDVCSICYQDLQSASITRCKHFFHSVCLRKWLYVQDTCPLCHKNIYPTDDTTKENGQPEQPPQPNHQ</sequence>
<dbReference type="GO" id="GO:0036503">
    <property type="term" value="P:ERAD pathway"/>
    <property type="evidence" value="ECO:0007669"/>
    <property type="project" value="TreeGrafter"/>
</dbReference>
<dbReference type="CTD" id="20253008"/>
<dbReference type="GO" id="GO:0008270">
    <property type="term" value="F:zinc ion binding"/>
    <property type="evidence" value="ECO:0007669"/>
    <property type="project" value="UniProtKB-KW"/>
</dbReference>
<keyword evidence="4 9" id="KW-0863">Zinc-finger</keyword>
<dbReference type="STRING" id="225164.V4B3E3"/>
<dbReference type="SMART" id="SM00184">
    <property type="entry name" value="RING"/>
    <property type="match status" value="1"/>
</dbReference>
<dbReference type="Gene3D" id="3.30.40.10">
    <property type="entry name" value="Zinc/RING finger domain, C3HC4 (zinc finger)"/>
    <property type="match status" value="1"/>
</dbReference>
<dbReference type="GeneID" id="20253008"/>
<dbReference type="InterPro" id="IPR013083">
    <property type="entry name" value="Znf_RING/FYVE/PHD"/>
</dbReference>
<reference evidence="12 13" key="1">
    <citation type="journal article" date="2013" name="Nature">
        <title>Insights into bilaterian evolution from three spiralian genomes.</title>
        <authorList>
            <person name="Simakov O."/>
            <person name="Marletaz F."/>
            <person name="Cho S.J."/>
            <person name="Edsinger-Gonzales E."/>
            <person name="Havlak P."/>
            <person name="Hellsten U."/>
            <person name="Kuo D.H."/>
            <person name="Larsson T."/>
            <person name="Lv J."/>
            <person name="Arendt D."/>
            <person name="Savage R."/>
            <person name="Osoegawa K."/>
            <person name="de Jong P."/>
            <person name="Grimwood J."/>
            <person name="Chapman J.A."/>
            <person name="Shapiro H."/>
            <person name="Aerts A."/>
            <person name="Otillar R.P."/>
            <person name="Terry A.Y."/>
            <person name="Boore J.L."/>
            <person name="Grigoriev I.V."/>
            <person name="Lindberg D.R."/>
            <person name="Seaver E.C."/>
            <person name="Weisblat D.A."/>
            <person name="Putnam N.H."/>
            <person name="Rokhsar D.S."/>
        </authorList>
    </citation>
    <scope>NUCLEOTIDE SEQUENCE [LARGE SCALE GENOMIC DNA]</scope>
</reference>
<feature type="transmembrane region" description="Helical" evidence="10">
    <location>
        <begin position="140"/>
        <end position="167"/>
    </location>
</feature>
<dbReference type="AlphaFoldDB" id="V4B3E3"/>
<evidence type="ECO:0000256" key="10">
    <source>
        <dbReference type="SAM" id="Phobius"/>
    </source>
</evidence>
<evidence type="ECO:0000313" key="12">
    <source>
        <dbReference type="EMBL" id="ESP01861.1"/>
    </source>
</evidence>
<evidence type="ECO:0000256" key="7">
    <source>
        <dbReference type="ARBA" id="ARBA00023136"/>
    </source>
</evidence>
<dbReference type="InterPro" id="IPR025754">
    <property type="entry name" value="TRC8_N_dom"/>
</dbReference>
<feature type="non-terminal residue" evidence="12">
    <location>
        <position position="1"/>
    </location>
</feature>
<dbReference type="Proteomes" id="UP000030746">
    <property type="component" value="Unassembled WGS sequence"/>
</dbReference>
<gene>
    <name evidence="12" type="ORF">LOTGIDRAFT_94578</name>
</gene>
<dbReference type="GO" id="GO:0043161">
    <property type="term" value="P:proteasome-mediated ubiquitin-dependent protein catabolic process"/>
    <property type="evidence" value="ECO:0007669"/>
    <property type="project" value="TreeGrafter"/>
</dbReference>
<feature type="transmembrane region" description="Helical" evidence="10">
    <location>
        <begin position="43"/>
        <end position="61"/>
    </location>
</feature>
<name>V4B3E3_LOTGI</name>
<organism evidence="12 13">
    <name type="scientific">Lottia gigantea</name>
    <name type="common">Giant owl limpet</name>
    <dbReference type="NCBI Taxonomy" id="225164"/>
    <lineage>
        <taxon>Eukaryota</taxon>
        <taxon>Metazoa</taxon>
        <taxon>Spiralia</taxon>
        <taxon>Lophotrochozoa</taxon>
        <taxon>Mollusca</taxon>
        <taxon>Gastropoda</taxon>
        <taxon>Patellogastropoda</taxon>
        <taxon>Lottioidea</taxon>
        <taxon>Lottiidae</taxon>
        <taxon>Lottia</taxon>
    </lineage>
</organism>
<keyword evidence="3" id="KW-0479">Metal-binding</keyword>
<dbReference type="GO" id="GO:0036513">
    <property type="term" value="C:Derlin-1 retrotranslocation complex"/>
    <property type="evidence" value="ECO:0007669"/>
    <property type="project" value="TreeGrafter"/>
</dbReference>
<proteinExistence type="predicted"/>
<dbReference type="PANTHER" id="PTHR22763">
    <property type="entry name" value="RING ZINC FINGER PROTEIN"/>
    <property type="match status" value="1"/>
</dbReference>
<dbReference type="InterPro" id="IPR001841">
    <property type="entry name" value="Znf_RING"/>
</dbReference>
<keyword evidence="2 10" id="KW-0812">Transmembrane</keyword>
<dbReference type="Pfam" id="PF13705">
    <property type="entry name" value="TRC8_N"/>
    <property type="match status" value="1"/>
</dbReference>
<dbReference type="Pfam" id="PF13639">
    <property type="entry name" value="zf-RING_2"/>
    <property type="match status" value="1"/>
</dbReference>
<feature type="transmembrane region" description="Helical" evidence="10">
    <location>
        <begin position="188"/>
        <end position="209"/>
    </location>
</feature>
<dbReference type="HOGENOM" id="CLU_047467_0_0_1"/>
<evidence type="ECO:0000256" key="9">
    <source>
        <dbReference type="PROSITE-ProRule" id="PRU00175"/>
    </source>
</evidence>
<keyword evidence="13" id="KW-1185">Reference proteome</keyword>
<evidence type="ECO:0000256" key="1">
    <source>
        <dbReference type="ARBA" id="ARBA00004141"/>
    </source>
</evidence>
<feature type="transmembrane region" description="Helical" evidence="10">
    <location>
        <begin position="73"/>
        <end position="92"/>
    </location>
</feature>
<dbReference type="PANTHER" id="PTHR22763:SF163">
    <property type="entry name" value="E3 UBIQUITIN-PROTEIN LIGASE RNF139"/>
    <property type="match status" value="1"/>
</dbReference>